<dbReference type="Proteomes" id="UP000433050">
    <property type="component" value="Unassembled WGS sequence"/>
</dbReference>
<dbReference type="SMART" id="SM00382">
    <property type="entry name" value="AAA"/>
    <property type="match status" value="1"/>
</dbReference>
<dbReference type="RefSeq" id="WP_159600584.1">
    <property type="nucleotide sequence ID" value="NZ_CACSAS010000001.1"/>
</dbReference>
<accession>A0A5S9PVU8</accession>
<evidence type="ECO:0000259" key="5">
    <source>
        <dbReference type="PROSITE" id="PS50893"/>
    </source>
</evidence>
<dbReference type="InterPro" id="IPR013611">
    <property type="entry name" value="Transp-assoc_OB_typ2"/>
</dbReference>
<dbReference type="Pfam" id="PF00005">
    <property type="entry name" value="ABC_tran"/>
    <property type="match status" value="1"/>
</dbReference>
<organism evidence="6 7">
    <name type="scientific">Starkeya nomas</name>
    <dbReference type="NCBI Taxonomy" id="2666134"/>
    <lineage>
        <taxon>Bacteria</taxon>
        <taxon>Pseudomonadati</taxon>
        <taxon>Pseudomonadota</taxon>
        <taxon>Alphaproteobacteria</taxon>
        <taxon>Hyphomicrobiales</taxon>
        <taxon>Xanthobacteraceae</taxon>
        <taxon>Starkeya</taxon>
    </lineage>
</organism>
<proteinExistence type="inferred from homology"/>
<dbReference type="GO" id="GO:0015697">
    <property type="term" value="P:quaternary ammonium group transport"/>
    <property type="evidence" value="ECO:0007669"/>
    <property type="project" value="UniProtKB-ARBA"/>
</dbReference>
<dbReference type="SUPFAM" id="SSF50331">
    <property type="entry name" value="MOP-like"/>
    <property type="match status" value="1"/>
</dbReference>
<keyword evidence="7" id="KW-1185">Reference proteome</keyword>
<dbReference type="GO" id="GO:0016887">
    <property type="term" value="F:ATP hydrolysis activity"/>
    <property type="evidence" value="ECO:0007669"/>
    <property type="project" value="InterPro"/>
</dbReference>
<keyword evidence="6" id="KW-0378">Hydrolase</keyword>
<comment type="similarity">
    <text evidence="1">Belongs to the ABC transporter superfamily.</text>
</comment>
<dbReference type="AlphaFoldDB" id="A0A5S9PVU8"/>
<dbReference type="GO" id="GO:0005524">
    <property type="term" value="F:ATP binding"/>
    <property type="evidence" value="ECO:0007669"/>
    <property type="project" value="UniProtKB-KW"/>
</dbReference>
<sequence length="359" mass="39133">MTFLDIRGVSKSFGNVAAVSDVSLEIARGEFMTFLGPSGSGKSTTLYMIAGFFEPTGGDIRLDGRSILAEPSNRRNIGMVFQRYTLFPHLSVAENVAFPLRVRRRSGAEVSRKVEEMLALVRLERFADRMPAQLSGGQQQRVALARALAYDPPLLLMDEPLSALDKKLREEIQAEIRRIHRETGVTILYVTHDQEEALSLSDRVALFNHGRIEQVGKGRDLYDAPHTRFVAGFVGHSNFLDCTIAARRDVRADIVFPDGSGCADIPLHAAASSGTAARLMIRPDRLQLAAPVPAAGPGIDATLSDATFIGETFHFAVTTGWGAQVNVRLPAGAPMAHEPVIGERVRLSWNAADARLFAD</sequence>
<dbReference type="Gene3D" id="2.40.50.100">
    <property type="match status" value="1"/>
</dbReference>
<gene>
    <name evidence="6" type="primary">potA_9</name>
    <name evidence="6" type="ORF">STARVERO_03641</name>
</gene>
<dbReference type="PROSITE" id="PS00211">
    <property type="entry name" value="ABC_TRANSPORTER_1"/>
    <property type="match status" value="1"/>
</dbReference>
<evidence type="ECO:0000313" key="7">
    <source>
        <dbReference type="Proteomes" id="UP000433050"/>
    </source>
</evidence>
<dbReference type="SUPFAM" id="SSF52540">
    <property type="entry name" value="P-loop containing nucleoside triphosphate hydrolases"/>
    <property type="match status" value="1"/>
</dbReference>
<dbReference type="PROSITE" id="PS50893">
    <property type="entry name" value="ABC_TRANSPORTER_2"/>
    <property type="match status" value="1"/>
</dbReference>
<protein>
    <submittedName>
        <fullName evidence="6">Spermidine/putrescine import ATP-binding protein PotA</fullName>
        <ecNumber evidence="6">3.6.3.31</ecNumber>
    </submittedName>
</protein>
<reference evidence="6 7" key="1">
    <citation type="submission" date="2019-12" db="EMBL/GenBank/DDBJ databases">
        <authorList>
            <person name="Reyes-Prieto M."/>
        </authorList>
    </citation>
    <scope>NUCLEOTIDE SEQUENCE [LARGE SCALE GENOMIC DNA]</scope>
    <source>
        <strain evidence="6">HF14-78462</strain>
    </source>
</reference>
<dbReference type="InterPro" id="IPR017871">
    <property type="entry name" value="ABC_transporter-like_CS"/>
</dbReference>
<keyword evidence="4 6" id="KW-0067">ATP-binding</keyword>
<dbReference type="Pfam" id="PF08402">
    <property type="entry name" value="TOBE_2"/>
    <property type="match status" value="1"/>
</dbReference>
<dbReference type="InterPro" id="IPR008995">
    <property type="entry name" value="Mo/tungstate-bd_C_term_dom"/>
</dbReference>
<feature type="domain" description="ABC transporter" evidence="5">
    <location>
        <begin position="4"/>
        <end position="234"/>
    </location>
</feature>
<evidence type="ECO:0000256" key="1">
    <source>
        <dbReference type="ARBA" id="ARBA00005417"/>
    </source>
</evidence>
<dbReference type="GO" id="GO:0043190">
    <property type="term" value="C:ATP-binding cassette (ABC) transporter complex"/>
    <property type="evidence" value="ECO:0007669"/>
    <property type="project" value="InterPro"/>
</dbReference>
<dbReference type="InterPro" id="IPR003439">
    <property type="entry name" value="ABC_transporter-like_ATP-bd"/>
</dbReference>
<evidence type="ECO:0000256" key="2">
    <source>
        <dbReference type="ARBA" id="ARBA00022448"/>
    </source>
</evidence>
<dbReference type="PANTHER" id="PTHR42781">
    <property type="entry name" value="SPERMIDINE/PUTRESCINE IMPORT ATP-BINDING PROTEIN POTA"/>
    <property type="match status" value="1"/>
</dbReference>
<evidence type="ECO:0000313" key="6">
    <source>
        <dbReference type="EMBL" id="CAA0108665.1"/>
    </source>
</evidence>
<dbReference type="FunFam" id="3.40.50.300:FF:000425">
    <property type="entry name" value="Probable ABC transporter, ATP-binding subunit"/>
    <property type="match status" value="1"/>
</dbReference>
<evidence type="ECO:0000256" key="3">
    <source>
        <dbReference type="ARBA" id="ARBA00022741"/>
    </source>
</evidence>
<dbReference type="PANTHER" id="PTHR42781:SF4">
    <property type="entry name" value="SPERMIDINE_PUTRESCINE IMPORT ATP-BINDING PROTEIN POTA"/>
    <property type="match status" value="1"/>
</dbReference>
<dbReference type="EC" id="3.6.3.31" evidence="6"/>
<dbReference type="EMBL" id="CACSAS010000001">
    <property type="protein sequence ID" value="CAA0108665.1"/>
    <property type="molecule type" value="Genomic_DNA"/>
</dbReference>
<dbReference type="InterPro" id="IPR027417">
    <property type="entry name" value="P-loop_NTPase"/>
</dbReference>
<name>A0A5S9PVU8_9HYPH</name>
<dbReference type="GO" id="GO:0022857">
    <property type="term" value="F:transmembrane transporter activity"/>
    <property type="evidence" value="ECO:0007669"/>
    <property type="project" value="InterPro"/>
</dbReference>
<dbReference type="InterPro" id="IPR003593">
    <property type="entry name" value="AAA+_ATPase"/>
</dbReference>
<keyword evidence="2" id="KW-0813">Transport</keyword>
<evidence type="ECO:0000256" key="4">
    <source>
        <dbReference type="ARBA" id="ARBA00022840"/>
    </source>
</evidence>
<keyword evidence="3" id="KW-0547">Nucleotide-binding</keyword>
<dbReference type="Gene3D" id="3.40.50.300">
    <property type="entry name" value="P-loop containing nucleotide triphosphate hydrolases"/>
    <property type="match status" value="1"/>
</dbReference>
<dbReference type="InterPro" id="IPR050093">
    <property type="entry name" value="ABC_SmlMolc_Importer"/>
</dbReference>